<reference evidence="1 2" key="1">
    <citation type="submission" date="2015-01" db="EMBL/GenBank/DDBJ databases">
        <title>The Genome Sequence of Fonsecaea pedrosoi CBS 271.37.</title>
        <authorList>
            <consortium name="The Broad Institute Genomics Platform"/>
            <person name="Cuomo C."/>
            <person name="de Hoog S."/>
            <person name="Gorbushina A."/>
            <person name="Stielow B."/>
            <person name="Teixiera M."/>
            <person name="Abouelleil A."/>
            <person name="Chapman S.B."/>
            <person name="Priest M."/>
            <person name="Young S.K."/>
            <person name="Wortman J."/>
            <person name="Nusbaum C."/>
            <person name="Birren B."/>
        </authorList>
    </citation>
    <scope>NUCLEOTIDE SEQUENCE [LARGE SCALE GENOMIC DNA]</scope>
    <source>
        <strain evidence="1 2">CBS 271.37</strain>
    </source>
</reference>
<protein>
    <submittedName>
        <fullName evidence="1">Uncharacterized protein</fullName>
    </submittedName>
</protein>
<proteinExistence type="predicted"/>
<dbReference type="RefSeq" id="XP_013289668.1">
    <property type="nucleotide sequence ID" value="XM_013434214.1"/>
</dbReference>
<dbReference type="HOGENOM" id="CLU_1619050_0_0_1"/>
<keyword evidence="2" id="KW-1185">Reference proteome</keyword>
<organism evidence="1 2">
    <name type="scientific">Fonsecaea pedrosoi CBS 271.37</name>
    <dbReference type="NCBI Taxonomy" id="1442368"/>
    <lineage>
        <taxon>Eukaryota</taxon>
        <taxon>Fungi</taxon>
        <taxon>Dikarya</taxon>
        <taxon>Ascomycota</taxon>
        <taxon>Pezizomycotina</taxon>
        <taxon>Eurotiomycetes</taxon>
        <taxon>Chaetothyriomycetidae</taxon>
        <taxon>Chaetothyriales</taxon>
        <taxon>Herpotrichiellaceae</taxon>
        <taxon>Fonsecaea</taxon>
    </lineage>
</organism>
<dbReference type="GeneID" id="25300743"/>
<dbReference type="VEuPathDB" id="FungiDB:Z517_01253"/>
<dbReference type="EMBL" id="KN846969">
    <property type="protein sequence ID" value="KIW85860.1"/>
    <property type="molecule type" value="Genomic_DNA"/>
</dbReference>
<evidence type="ECO:0000313" key="2">
    <source>
        <dbReference type="Proteomes" id="UP000053029"/>
    </source>
</evidence>
<dbReference type="AlphaFoldDB" id="A0A0D2H4Q3"/>
<name>A0A0D2H4Q3_9EURO</name>
<evidence type="ECO:0000313" key="1">
    <source>
        <dbReference type="EMBL" id="KIW85860.1"/>
    </source>
</evidence>
<sequence>MNPSRPSNIGSKNSFCMRYGLMRMKKTSVSSLLGIVLSLRQSLWLARRLFGSGLGRMIDDEDERVANDEPSDLKNRQLKQIFEKAAGQTYIHFAYEPAYRLARRLLRFAIFGARSNEDLKEPEEMFAKWERIRHRRGIQGASSELSELAQVDSGEMGTERIVTA</sequence>
<accession>A0A0D2H4Q3</accession>
<gene>
    <name evidence="1" type="ORF">Z517_01253</name>
</gene>
<dbReference type="Proteomes" id="UP000053029">
    <property type="component" value="Unassembled WGS sequence"/>
</dbReference>